<dbReference type="InterPro" id="IPR014016">
    <property type="entry name" value="UvrD-like_ATP-bd"/>
</dbReference>
<dbReference type="Proteomes" id="UP000033652">
    <property type="component" value="Unassembled WGS sequence"/>
</dbReference>
<keyword evidence="3" id="KW-0227">DNA damage</keyword>
<dbReference type="SUPFAM" id="SSF52540">
    <property type="entry name" value="P-loop containing nucleoside triphosphate hydrolases"/>
    <property type="match status" value="1"/>
</dbReference>
<evidence type="ECO:0000256" key="5">
    <source>
        <dbReference type="ARBA" id="ARBA00022806"/>
    </source>
</evidence>
<dbReference type="RefSeq" id="WP_197068973.1">
    <property type="nucleotide sequence ID" value="NZ_KQ033865.1"/>
</dbReference>
<evidence type="ECO:0000256" key="10">
    <source>
        <dbReference type="SAM" id="MobiDB-lite"/>
    </source>
</evidence>
<keyword evidence="1" id="KW-0540">Nuclease</keyword>
<gene>
    <name evidence="12" type="ORF">JF68_03270</name>
</gene>
<evidence type="ECO:0000259" key="11">
    <source>
        <dbReference type="PROSITE" id="PS51198"/>
    </source>
</evidence>
<feature type="compositionally biased region" description="Basic and acidic residues" evidence="10">
    <location>
        <begin position="1027"/>
        <end position="1038"/>
    </location>
</feature>
<accession>A0ABD4AEY9</accession>
<keyword evidence="8" id="KW-0234">DNA repair</keyword>
<dbReference type="PROSITE" id="PS51198">
    <property type="entry name" value="UVRD_HELICASE_ATP_BIND"/>
    <property type="match status" value="1"/>
</dbReference>
<evidence type="ECO:0000256" key="3">
    <source>
        <dbReference type="ARBA" id="ARBA00022763"/>
    </source>
</evidence>
<evidence type="ECO:0000256" key="7">
    <source>
        <dbReference type="ARBA" id="ARBA00022840"/>
    </source>
</evidence>
<dbReference type="Gene3D" id="3.40.50.300">
    <property type="entry name" value="P-loop containing nucleotide triphosphate hydrolases"/>
    <property type="match status" value="1"/>
</dbReference>
<feature type="binding site" evidence="9">
    <location>
        <begin position="39"/>
        <end position="46"/>
    </location>
    <ligand>
        <name>ATP</name>
        <dbReference type="ChEBI" id="CHEBI:30616"/>
    </ligand>
</feature>
<reference evidence="12 13" key="1">
    <citation type="submission" date="2014-12" db="EMBL/GenBank/DDBJ databases">
        <title>Comparative genomics of the lactic acid bacteria isolated from the honey bee gut.</title>
        <authorList>
            <person name="Ellegaard K.M."/>
            <person name="Tamarit D."/>
            <person name="Javelind E."/>
            <person name="Olofsson T."/>
            <person name="Andersson S.G."/>
            <person name="Vasquez A."/>
        </authorList>
    </citation>
    <scope>NUCLEOTIDE SEQUENCE [LARGE SCALE GENOMIC DNA]</scope>
    <source>
        <strain evidence="12 13">Bma6</strain>
    </source>
</reference>
<keyword evidence="6" id="KW-0269">Exonuclease</keyword>
<dbReference type="GO" id="GO:0004386">
    <property type="term" value="F:helicase activity"/>
    <property type="evidence" value="ECO:0007669"/>
    <property type="project" value="UniProtKB-UniRule"/>
</dbReference>
<keyword evidence="2 9" id="KW-0547">Nucleotide-binding</keyword>
<evidence type="ECO:0000256" key="4">
    <source>
        <dbReference type="ARBA" id="ARBA00022801"/>
    </source>
</evidence>
<dbReference type="GO" id="GO:0005524">
    <property type="term" value="F:ATP binding"/>
    <property type="evidence" value="ECO:0007669"/>
    <property type="project" value="UniProtKB-UniRule"/>
</dbReference>
<feature type="compositionally biased region" description="Acidic residues" evidence="10">
    <location>
        <begin position="607"/>
        <end position="622"/>
    </location>
</feature>
<feature type="region of interest" description="Disordered" evidence="10">
    <location>
        <begin position="585"/>
        <end position="630"/>
    </location>
</feature>
<protein>
    <recommendedName>
        <fullName evidence="11">UvrD-like helicase ATP-binding domain-containing protein</fullName>
    </recommendedName>
</protein>
<dbReference type="Pfam" id="PF12705">
    <property type="entry name" value="PDDEXK_1"/>
    <property type="match status" value="1"/>
</dbReference>
<dbReference type="InterPro" id="IPR038726">
    <property type="entry name" value="PDDEXK_AddAB-type"/>
</dbReference>
<dbReference type="Pfam" id="PF00580">
    <property type="entry name" value="UvrD-helicase"/>
    <property type="match status" value="1"/>
</dbReference>
<organism evidence="12 13">
    <name type="scientific">Bifidobacterium coryneforme</name>
    <dbReference type="NCBI Taxonomy" id="1687"/>
    <lineage>
        <taxon>Bacteria</taxon>
        <taxon>Bacillati</taxon>
        <taxon>Actinomycetota</taxon>
        <taxon>Actinomycetes</taxon>
        <taxon>Bifidobacteriales</taxon>
        <taxon>Bifidobacteriaceae</taxon>
        <taxon>Bifidobacterium</taxon>
    </lineage>
</organism>
<sequence>MNSSRPVDATRVPSEVQELIDGRLKGANGEGTSTLLISGPPRSGKTTVATQALLAGMDAYGDRDAFMVVSGRTAADLISRRVILERGSASRTRPVGTLQALAFQILTQVSSLSEDEGAPLPRLLNGAEQDALLRQVLTGHIAHVRSGDDCAVCRLLERYFQSGSGWSSVLVTRSDGQVEGVSDRFIAQLRDMFARMTELGVTPEDRDRLLSALDTQAIDLDQKERLGLQWRLAFAMNDEYLACIDRTYPDEFRLDPSLLMVRAGEGIRKVEGLALPRLLVVDDWQDVTLAGMGFLQALNRAGCSLLLVGNCDQAVQSFRGSYPEFLATRLTGLTAQNQGEALPILAEDFACLNARQVVLPQRQIVAPRAAGQPLQDGPGSYADLVAARISLGIASLEEGNVALPDRPGKLPAWPGAGPVAPLAPTNPLLADGSVSARLFHTPAQEEDDLVWQVKHEFLTQGRDWNDMAVIAHDNATIRALGRKLRVQGVPVRYSSVTRPLSEEPVIQGLFALVELARVAGGLSALPDEANGPGGIASWVRRHLRTLMVSPLVCARVGDTDHERPVRMEHLESLMDSMAVLSRIQSSGDVPDPSVPATDGVLPPEAGSDVEEAGDVEGVDGGEGEGRPEETLSTLPGLVSVWRDWCRGILNQQADTARQDGISIDDSVISGGESDLDMTEGLSVDALQTMLLTNPGECAPAILSAMDSIAGGRREDPDVHALRRALRIIRSTADRVAALPDPQPQYVLWEAWDSLGLADDWQKRALVASQEGEEVNDRLDALMRLFQYASGSQGFRTIEVFMDQVRSMQIEADSLAHIGPVEHAVTLTTPAGAAALARGWSLVWIPAVQDGNWPNLAPRDTMFGAEDLADLVLHNRIGTLDQPPFGHDPRLQSVLYTEKKGFLEAVTRAGEQVRVSAVWNDDMVPSDFLYGYLPEFYERTADMARANFTLVGSGGDAGGEYGGLEVSPRGLTAVARSLLARQALREDGLDRGRVDDAIDTLRLLSREGLQEADPRFWPFLYADFDAERSPNEASERPDTDSPASVSTVIGVGEPPVSKSGESQQGEAGAPAAQVVSLSPSAVDRIWRCPLEWVLSDRYSGPQPSRVATGFGSLIHKVAQEATNRGLDRPDPGKLGRDAQSLAEHRSMVAAELMDIYHEFAQNPPAGLNPRELYGIRSKEHQVEGIIDNLASYFVHSATDGYGCGGKNPVPVGHLEGVQSERSFNVTITMEDFCKVWKATFPGNALDREQFFNLLSGLVGGFPEALTPETSVRLTGRIDRLETRCIDGRHYLRLVDYKTGRVHRRGELFNDLQLVCYQLGLAFQTDEERRRSDAEAGWVLPGAPDPARDGGLPVSQSLLFDVGRPAKDADMGTRPEEAPYQPSIFQGETFTPAYQPRTRIPDPSKLADLEDLPAESPRGVDQEVWDLVRNHGGGSQIVWDLTMVARVFFAAGVRLSADRPDALFDSFRCHNKGGDGVCPAWERLAANLLEDQE</sequence>
<dbReference type="GO" id="GO:0006281">
    <property type="term" value="P:DNA repair"/>
    <property type="evidence" value="ECO:0007669"/>
    <property type="project" value="UniProtKB-KW"/>
</dbReference>
<feature type="domain" description="UvrD-like helicase ATP-binding" evidence="11">
    <location>
        <begin position="18"/>
        <end position="352"/>
    </location>
</feature>
<keyword evidence="4 9" id="KW-0378">Hydrolase</keyword>
<evidence type="ECO:0000256" key="1">
    <source>
        <dbReference type="ARBA" id="ARBA00022722"/>
    </source>
</evidence>
<name>A0ABD4AEY9_9BIFI</name>
<dbReference type="GO" id="GO:0004527">
    <property type="term" value="F:exonuclease activity"/>
    <property type="evidence" value="ECO:0007669"/>
    <property type="project" value="UniProtKB-KW"/>
</dbReference>
<comment type="caution">
    <text evidence="12">The sequence shown here is derived from an EMBL/GenBank/DDBJ whole genome shotgun (WGS) entry which is preliminary data.</text>
</comment>
<dbReference type="InterPro" id="IPR027417">
    <property type="entry name" value="P-loop_NTPase"/>
</dbReference>
<evidence type="ECO:0000256" key="6">
    <source>
        <dbReference type="ARBA" id="ARBA00022839"/>
    </source>
</evidence>
<evidence type="ECO:0000256" key="8">
    <source>
        <dbReference type="ARBA" id="ARBA00023204"/>
    </source>
</evidence>
<evidence type="ECO:0000256" key="2">
    <source>
        <dbReference type="ARBA" id="ARBA00022741"/>
    </source>
</evidence>
<evidence type="ECO:0000313" key="13">
    <source>
        <dbReference type="Proteomes" id="UP000033652"/>
    </source>
</evidence>
<evidence type="ECO:0000313" key="12">
    <source>
        <dbReference type="EMBL" id="KJY53845.1"/>
    </source>
</evidence>
<proteinExistence type="predicted"/>
<dbReference type="EMBL" id="JXBX01000007">
    <property type="protein sequence ID" value="KJY53845.1"/>
    <property type="molecule type" value="Genomic_DNA"/>
</dbReference>
<evidence type="ECO:0000256" key="9">
    <source>
        <dbReference type="PROSITE-ProRule" id="PRU00560"/>
    </source>
</evidence>
<feature type="region of interest" description="Disordered" evidence="10">
    <location>
        <begin position="1027"/>
        <end position="1073"/>
    </location>
</feature>
<keyword evidence="7 9" id="KW-0067">ATP-binding</keyword>
<keyword evidence="5 9" id="KW-0347">Helicase</keyword>